<name>A0ABM9C7D2_9BACL</name>
<dbReference type="Proteomes" id="UP000838686">
    <property type="component" value="Unassembled WGS sequence"/>
</dbReference>
<evidence type="ECO:0000313" key="4">
    <source>
        <dbReference type="Proteomes" id="UP000838686"/>
    </source>
</evidence>
<keyword evidence="4" id="KW-1185">Reference proteome</keyword>
<dbReference type="EMBL" id="CAKMMF010000011">
    <property type="protein sequence ID" value="CAH1205086.1"/>
    <property type="molecule type" value="Genomic_DNA"/>
</dbReference>
<feature type="domain" description="Copper amine oxidase-like N-terminal" evidence="2">
    <location>
        <begin position="424"/>
        <end position="525"/>
    </location>
</feature>
<evidence type="ECO:0000313" key="3">
    <source>
        <dbReference type="EMBL" id="CAH1205086.1"/>
    </source>
</evidence>
<dbReference type="RefSeq" id="WP_236341984.1">
    <property type="nucleotide sequence ID" value="NZ_CAKMMF010000011.1"/>
</dbReference>
<dbReference type="InterPro" id="IPR012854">
    <property type="entry name" value="Cu_amine_oxidase-like_N"/>
</dbReference>
<comment type="caution">
    <text evidence="3">The sequence shown here is derived from an EMBL/GenBank/DDBJ whole genome shotgun (WGS) entry which is preliminary data.</text>
</comment>
<dbReference type="Gene3D" id="3.30.457.10">
    <property type="entry name" value="Copper amine oxidase-like, N-terminal domain"/>
    <property type="match status" value="1"/>
</dbReference>
<evidence type="ECO:0000259" key="2">
    <source>
        <dbReference type="Pfam" id="PF07833"/>
    </source>
</evidence>
<feature type="signal peptide" evidence="1">
    <location>
        <begin position="1"/>
        <end position="25"/>
    </location>
</feature>
<dbReference type="Pfam" id="PF07833">
    <property type="entry name" value="Cu_amine_oxidN1"/>
    <property type="match status" value="1"/>
</dbReference>
<keyword evidence="1" id="KW-0732">Signal</keyword>
<feature type="chain" id="PRO_5047040773" description="Copper amine oxidase-like N-terminal domain-containing protein" evidence="1">
    <location>
        <begin position="26"/>
        <end position="531"/>
    </location>
</feature>
<evidence type="ECO:0000256" key="1">
    <source>
        <dbReference type="SAM" id="SignalP"/>
    </source>
</evidence>
<protein>
    <recommendedName>
        <fullName evidence="2">Copper amine oxidase-like N-terminal domain-containing protein</fullName>
    </recommendedName>
</protein>
<proteinExistence type="predicted"/>
<dbReference type="InterPro" id="IPR036582">
    <property type="entry name" value="Mao_N_sf"/>
</dbReference>
<accession>A0ABM9C7D2</accession>
<sequence length="531" mass="58659">MIGLRSKMGLLLLSLLLLVPTIAAAKQQSVTGSTQDLRAKFGQLLGEHVLLSVVAMQKGYDKASGLPQAVEALKQNTSGLTAAFTAVYGENAGDAFEKLWASHIDYFVDYTNATAANDDEARRKALGSLESYRMKQAQFFEDANPSFFDKDTIAGELQMHISRILGAFDAYVKKDYTEAYDQTRRAYRHMFQTGDAWALGISNQYKGNYPPLKENEEASNLRSQLGQLLGEHGALSTIAMQKSVDNAADFNAVAAALSSNTNELSDAIGSIYDQSSADAFKTLWASHIGYLIDYAKATANNNVDGRAKAVEDLEKYRAAQAKFFAAANPLYFKEFEIAAMLKVHIDHLIFGFNKYVQKDHELAFDEMHATYSHMFVTADSLASGITAQFNYQVPESETTRPPAPQQSTVTMKVGSKTIKNDVSAFTMDVTPYVYAGITYIPVRYMAESIGANVQWTPKTKTAVIQSGSDAAVFWAGQSKMSFNGVDRTLGAYARVIDKRLFVPVRFIAELYGWKVDYNKTDWTITLTKMLP</sequence>
<gene>
    <name evidence="3" type="ORF">PAECIP111893_02285</name>
</gene>
<reference evidence="3" key="1">
    <citation type="submission" date="2022-01" db="EMBL/GenBank/DDBJ databases">
        <authorList>
            <person name="Criscuolo A."/>
        </authorList>
    </citation>
    <scope>NUCLEOTIDE SEQUENCE</scope>
    <source>
        <strain evidence="3">CIP111893</strain>
    </source>
</reference>
<organism evidence="3 4">
    <name type="scientific">Paenibacillus plantiphilus</name>
    <dbReference type="NCBI Taxonomy" id="2905650"/>
    <lineage>
        <taxon>Bacteria</taxon>
        <taxon>Bacillati</taxon>
        <taxon>Bacillota</taxon>
        <taxon>Bacilli</taxon>
        <taxon>Bacillales</taxon>
        <taxon>Paenibacillaceae</taxon>
        <taxon>Paenibacillus</taxon>
    </lineage>
</organism>
<dbReference type="SUPFAM" id="SSF55383">
    <property type="entry name" value="Copper amine oxidase, domain N"/>
    <property type="match status" value="2"/>
</dbReference>